<feature type="domain" description="Velvet" evidence="6">
    <location>
        <begin position="43"/>
        <end position="281"/>
    </location>
</feature>
<keyword evidence="3" id="KW-0804">Transcription</keyword>
<dbReference type="GO" id="GO:0005634">
    <property type="term" value="C:nucleus"/>
    <property type="evidence" value="ECO:0007669"/>
    <property type="project" value="UniProtKB-SubCell"/>
</dbReference>
<evidence type="ECO:0000256" key="3">
    <source>
        <dbReference type="ARBA" id="ARBA00023163"/>
    </source>
</evidence>
<sequence>MPPSAHYQSALTRDEQIAANQATQPTFDYINEHIAFNDGPFAGRIVRAELIEKQKPDLGRKFAKRDRRPLDPPPVAQARFFELKTNQETGEQHEEELMEEHGVFRDIPEAGLICFVDLFPWNDGSEPPFRPLDRSSPEGIQADSSNNAYPSTSIANPMSYNAGYSSDPPPPRVSPPEDTKLAGELFGSRYIQAIKITDSGSGMNILFPFPDISVQIEGRFFLRYRMFLLPSIPSISLDVPIMAEALGSPFTVYSTKEFPGLKASTPLTKKFLKSRLFLRQLLSAFGIKVNSREAERRRTPRRRSGKGGRDDDDSSGQEGGHMSTSP</sequence>
<name>A0A164PC07_9AGAM</name>
<organism evidence="7 8">
    <name type="scientific">Sistotremastrum niveocremeum HHB9708</name>
    <dbReference type="NCBI Taxonomy" id="1314777"/>
    <lineage>
        <taxon>Eukaryota</taxon>
        <taxon>Fungi</taxon>
        <taxon>Dikarya</taxon>
        <taxon>Basidiomycota</taxon>
        <taxon>Agaricomycotina</taxon>
        <taxon>Agaricomycetes</taxon>
        <taxon>Sistotremastrales</taxon>
        <taxon>Sistotremastraceae</taxon>
        <taxon>Sertulicium</taxon>
        <taxon>Sertulicium niveocremeum</taxon>
    </lineage>
</organism>
<evidence type="ECO:0000313" key="7">
    <source>
        <dbReference type="EMBL" id="KZS88573.1"/>
    </source>
</evidence>
<dbReference type="PANTHER" id="PTHR33572:SF3">
    <property type="entry name" value="VELVET COMPLEX SUBUNIT B"/>
    <property type="match status" value="1"/>
</dbReference>
<evidence type="ECO:0000256" key="5">
    <source>
        <dbReference type="SAM" id="MobiDB-lite"/>
    </source>
</evidence>
<dbReference type="InterPro" id="IPR038491">
    <property type="entry name" value="Velvet_dom_sf"/>
</dbReference>
<proteinExistence type="predicted"/>
<evidence type="ECO:0000256" key="4">
    <source>
        <dbReference type="ARBA" id="ARBA00023242"/>
    </source>
</evidence>
<comment type="subcellular location">
    <subcellularLocation>
        <location evidence="1">Nucleus</location>
    </subcellularLocation>
</comment>
<feature type="region of interest" description="Disordered" evidence="5">
    <location>
        <begin position="291"/>
        <end position="326"/>
    </location>
</feature>
<evidence type="ECO:0000259" key="6">
    <source>
        <dbReference type="PROSITE" id="PS51821"/>
    </source>
</evidence>
<evidence type="ECO:0000313" key="8">
    <source>
        <dbReference type="Proteomes" id="UP000076722"/>
    </source>
</evidence>
<keyword evidence="4" id="KW-0539">Nucleus</keyword>
<feature type="compositionally biased region" description="Polar residues" evidence="5">
    <location>
        <begin position="142"/>
        <end position="164"/>
    </location>
</feature>
<dbReference type="EMBL" id="KV419435">
    <property type="protein sequence ID" value="KZS88573.1"/>
    <property type="molecule type" value="Genomic_DNA"/>
</dbReference>
<dbReference type="STRING" id="1314777.A0A164PC07"/>
<dbReference type="Proteomes" id="UP000076722">
    <property type="component" value="Unassembled WGS sequence"/>
</dbReference>
<dbReference type="InterPro" id="IPR021740">
    <property type="entry name" value="Velvet"/>
</dbReference>
<dbReference type="PANTHER" id="PTHR33572">
    <property type="entry name" value="SPORE DEVELOPMENT REGULATOR VOSA"/>
    <property type="match status" value="1"/>
</dbReference>
<reference evidence="7 8" key="1">
    <citation type="journal article" date="2016" name="Mol. Biol. Evol.">
        <title>Comparative Genomics of Early-Diverging Mushroom-Forming Fungi Provides Insights into the Origins of Lignocellulose Decay Capabilities.</title>
        <authorList>
            <person name="Nagy L.G."/>
            <person name="Riley R."/>
            <person name="Tritt A."/>
            <person name="Adam C."/>
            <person name="Daum C."/>
            <person name="Floudas D."/>
            <person name="Sun H."/>
            <person name="Yadav J.S."/>
            <person name="Pangilinan J."/>
            <person name="Larsson K.H."/>
            <person name="Matsuura K."/>
            <person name="Barry K."/>
            <person name="Labutti K."/>
            <person name="Kuo R."/>
            <person name="Ohm R.A."/>
            <person name="Bhattacharya S.S."/>
            <person name="Shirouzu T."/>
            <person name="Yoshinaga Y."/>
            <person name="Martin F.M."/>
            <person name="Grigoriev I.V."/>
            <person name="Hibbett D.S."/>
        </authorList>
    </citation>
    <scope>NUCLEOTIDE SEQUENCE [LARGE SCALE GENOMIC DNA]</scope>
    <source>
        <strain evidence="7 8">HHB9708</strain>
    </source>
</reference>
<feature type="region of interest" description="Disordered" evidence="5">
    <location>
        <begin position="127"/>
        <end position="178"/>
    </location>
</feature>
<keyword evidence="2" id="KW-0805">Transcription regulation</keyword>
<dbReference type="AlphaFoldDB" id="A0A164PC07"/>
<protein>
    <recommendedName>
        <fullName evidence="6">Velvet domain-containing protein</fullName>
    </recommendedName>
</protein>
<dbReference type="Pfam" id="PF11754">
    <property type="entry name" value="Velvet"/>
    <property type="match status" value="1"/>
</dbReference>
<dbReference type="Gene3D" id="2.60.40.3960">
    <property type="entry name" value="Velvet domain"/>
    <property type="match status" value="1"/>
</dbReference>
<gene>
    <name evidence="7" type="ORF">SISNIDRAFT_552509</name>
</gene>
<evidence type="ECO:0000256" key="1">
    <source>
        <dbReference type="ARBA" id="ARBA00004123"/>
    </source>
</evidence>
<dbReference type="PROSITE" id="PS51821">
    <property type="entry name" value="VELVET"/>
    <property type="match status" value="1"/>
</dbReference>
<accession>A0A164PC07</accession>
<dbReference type="InterPro" id="IPR037525">
    <property type="entry name" value="Velvet_dom"/>
</dbReference>
<evidence type="ECO:0000256" key="2">
    <source>
        <dbReference type="ARBA" id="ARBA00023015"/>
    </source>
</evidence>
<dbReference type="OrthoDB" id="5599552at2759"/>
<keyword evidence="8" id="KW-1185">Reference proteome</keyword>